<organism evidence="1 2">
    <name type="scientific">Streptomyces scopuliridis</name>
    <dbReference type="NCBI Taxonomy" id="452529"/>
    <lineage>
        <taxon>Bacteria</taxon>
        <taxon>Bacillati</taxon>
        <taxon>Actinomycetota</taxon>
        <taxon>Actinomycetes</taxon>
        <taxon>Kitasatosporales</taxon>
        <taxon>Streptomycetaceae</taxon>
        <taxon>Streptomyces</taxon>
    </lineage>
</organism>
<reference evidence="1" key="1">
    <citation type="submission" date="2022-10" db="EMBL/GenBank/DDBJ databases">
        <title>The complete genomes of actinobacterial strains from the NBC collection.</title>
        <authorList>
            <person name="Joergensen T.S."/>
            <person name="Alvarez Arevalo M."/>
            <person name="Sterndorff E.B."/>
            <person name="Faurdal D."/>
            <person name="Vuksanovic O."/>
            <person name="Mourched A.-S."/>
            <person name="Charusanti P."/>
            <person name="Shaw S."/>
            <person name="Blin K."/>
            <person name="Weber T."/>
        </authorList>
    </citation>
    <scope>NUCLEOTIDE SEQUENCE</scope>
    <source>
        <strain evidence="1">NBC 01771</strain>
    </source>
</reference>
<name>A0ACD4ZWC8_9ACTN</name>
<dbReference type="Proteomes" id="UP001348369">
    <property type="component" value="Chromosome"/>
</dbReference>
<accession>A0ACD4ZWC8</accession>
<sequence>MMSTAAEVDISYGASPDFFRLWLGQELHYTCAVFDDTDDLHDAQLAKLAVMYDYAGVRPDSRVLDIGCGWGGTLAYLAVDRQVRDVHGITLSRDQHAEIERLNLSGVNVSCVDYRDYEPPGRFDALISICMIEHACRPEQVRAGEAVNVYRDYFRRAWEWSVPGASFALQHILGDRVPRDTADIRELGWYSRRVFPGGFAPRMEHIVHAVGPYWEIVRLRTRRSDYARTTGHWRARLRRNETLIRTTWGDELFIDFDRYLTFCMRAFEQGYHSLAQWSLRRID</sequence>
<gene>
    <name evidence="1" type="ORF">OG835_40705</name>
</gene>
<keyword evidence="2" id="KW-1185">Reference proteome</keyword>
<keyword evidence="1" id="KW-0489">Methyltransferase</keyword>
<dbReference type="EMBL" id="CP109109">
    <property type="protein sequence ID" value="WSC02699.1"/>
    <property type="molecule type" value="Genomic_DNA"/>
</dbReference>
<proteinExistence type="predicted"/>
<protein>
    <submittedName>
        <fullName evidence="1">Class I SAM-dependent methyltransferase</fullName>
        <ecNumber evidence="1">2.1.1.-</ecNumber>
    </submittedName>
</protein>
<evidence type="ECO:0000313" key="2">
    <source>
        <dbReference type="Proteomes" id="UP001348369"/>
    </source>
</evidence>
<evidence type="ECO:0000313" key="1">
    <source>
        <dbReference type="EMBL" id="WSC02699.1"/>
    </source>
</evidence>
<dbReference type="EC" id="2.1.1.-" evidence="1"/>
<keyword evidence="1" id="KW-0808">Transferase</keyword>